<evidence type="ECO:0000313" key="3">
    <source>
        <dbReference type="Proteomes" id="UP000250197"/>
    </source>
</evidence>
<keyword evidence="1" id="KW-0812">Transmembrane</keyword>
<feature type="transmembrane region" description="Helical" evidence="1">
    <location>
        <begin position="166"/>
        <end position="195"/>
    </location>
</feature>
<keyword evidence="1" id="KW-1133">Transmembrane helix</keyword>
<protein>
    <submittedName>
        <fullName evidence="2">Uncharacterized protein</fullName>
    </submittedName>
</protein>
<evidence type="ECO:0000256" key="1">
    <source>
        <dbReference type="SAM" id="Phobius"/>
    </source>
</evidence>
<name>A0A2Z2J4Q7_CORST</name>
<keyword evidence="2" id="KW-0614">Plasmid</keyword>
<evidence type="ECO:0000313" key="2">
    <source>
        <dbReference type="EMBL" id="ART22545.1"/>
    </source>
</evidence>
<feature type="transmembrane region" description="Helical" evidence="1">
    <location>
        <begin position="202"/>
        <end position="228"/>
    </location>
</feature>
<organism evidence="2 3">
    <name type="scientific">Corynebacterium striatum</name>
    <dbReference type="NCBI Taxonomy" id="43770"/>
    <lineage>
        <taxon>Bacteria</taxon>
        <taxon>Bacillati</taxon>
        <taxon>Actinomycetota</taxon>
        <taxon>Actinomycetes</taxon>
        <taxon>Mycobacteriales</taxon>
        <taxon>Corynebacteriaceae</taxon>
        <taxon>Corynebacterium</taxon>
    </lineage>
</organism>
<dbReference type="Proteomes" id="UP000250197">
    <property type="component" value="Plasmid pCs-Na-2"/>
</dbReference>
<proteinExistence type="predicted"/>
<geneLocation type="plasmid" evidence="3">
    <name>pcs-na-2</name>
</geneLocation>
<keyword evidence="1" id="KW-0472">Membrane</keyword>
<sequence>MTHAIEKDIAAPTNAYEAVAGPQRLGMLMRIRIELRKLVDTRSSRAILLTTFVTMVIFGGGIQLLTGKPDEFSSLIQHAAVPLIYLFPAVGLLTAAGEWQHGTASWTYCLDPHRSAVLLAKHGAALLMSFAGVILMVLVCLVLGPLSGTALPGVEQAFPVVGRTVLSVVAMTLLGIGLGSALLQPVLGLAIFLIAPQLLPQLIAVIPAISGLAPYVNINGVLIGILLGQHHGELMQRLSALVLWIVVPVLIGFWRNSRRSA</sequence>
<reference evidence="2 3" key="1">
    <citation type="submission" date="2017-05" db="EMBL/GenBank/DDBJ databases">
        <title>Complete genome sequence of Corynebacterium striatum KC-Na-1 isolated from Neophocaena asiaeorientalis in Korea.</title>
        <authorList>
            <person name="Kim J.H."/>
            <person name="Lee K."/>
        </authorList>
    </citation>
    <scope>NUCLEOTIDE SEQUENCE [LARGE SCALE GENOMIC DNA]</scope>
    <source>
        <strain evidence="2 3">KC-Na-01</strain>
        <plasmid evidence="3">pcs-na-2</plasmid>
    </source>
</reference>
<accession>A0A2Z2J4Q7</accession>
<gene>
    <name evidence="2" type="ORF">CBE89_13275</name>
</gene>
<dbReference type="KEGG" id="cstr:CBE89_13275"/>
<feature type="transmembrane region" description="Helical" evidence="1">
    <location>
        <begin position="46"/>
        <end position="64"/>
    </location>
</feature>
<feature type="transmembrane region" description="Helical" evidence="1">
    <location>
        <begin position="234"/>
        <end position="254"/>
    </location>
</feature>
<dbReference type="EMBL" id="CP021254">
    <property type="protein sequence ID" value="ART22545.1"/>
    <property type="molecule type" value="Genomic_DNA"/>
</dbReference>
<feature type="transmembrane region" description="Helical" evidence="1">
    <location>
        <begin position="76"/>
        <end position="96"/>
    </location>
</feature>
<feature type="transmembrane region" description="Helical" evidence="1">
    <location>
        <begin position="124"/>
        <end position="146"/>
    </location>
</feature>
<dbReference type="AlphaFoldDB" id="A0A2Z2J4Q7"/>
<dbReference type="RefSeq" id="WP_086892533.1">
    <property type="nucleotide sequence ID" value="NZ_CP021254.1"/>
</dbReference>